<dbReference type="SUPFAM" id="SSF103642">
    <property type="entry name" value="Sec-C motif"/>
    <property type="match status" value="1"/>
</dbReference>
<dbReference type="EMBL" id="JABBJJ010000259">
    <property type="protein sequence ID" value="NMO20650.1"/>
    <property type="molecule type" value="Genomic_DNA"/>
</dbReference>
<comment type="caution">
    <text evidence="1">The sequence shown here is derived from an EMBL/GenBank/DDBJ whole genome shotgun (WGS) entry which is preliminary data.</text>
</comment>
<proteinExistence type="predicted"/>
<evidence type="ECO:0000313" key="1">
    <source>
        <dbReference type="EMBL" id="NMO20650.1"/>
    </source>
</evidence>
<dbReference type="AlphaFoldDB" id="A0A848LSQ2"/>
<sequence length="431" mass="47024">MSSKKPGRNDPCPCGSGKKYKVCHAAEDRAKAAPPPPTPHPLAEDLKKAMEVLGDPDTSRLSGCLVRLGALLTEWGPAPGLRFDAKAFADHVGPELARLADKEGQDATSARRELLVGTVRKLGTPAFLEELGTVLLARAAEPGRSEADRLALSVGVLFASASKRLGRARPEDIPVLDVVFDVQFREWSAKHAELVKKYEALAGGFAEETLPPEARDALQQARGGDVDALLRYVQSDPGIAERIAREARERAARVEARMREPASPAAFAPEEELWLTCVLWEPMQALKSLPRDAEAETRREAVSTLMRAVKGALDEDFLAGLLERLREKAKDASADDATRAAAMDTAIAFEAEPARMTLAALLTSRQEAVGRSPEEMVMLADLKALTAWTPESFEPYRELLTTMGLPAAAERIRRCQEWLREHPVTLRTETA</sequence>
<dbReference type="RefSeq" id="WP_169349862.1">
    <property type="nucleotide sequence ID" value="NZ_JABBJJ010000259.1"/>
</dbReference>
<dbReference type="Pfam" id="PF02810">
    <property type="entry name" value="SEC-C"/>
    <property type="match status" value="1"/>
</dbReference>
<name>A0A848LSQ2_9BACT</name>
<dbReference type="Proteomes" id="UP000518300">
    <property type="component" value="Unassembled WGS sequence"/>
</dbReference>
<protein>
    <submittedName>
        <fullName evidence="1">Zinc chelation protein SecC</fullName>
    </submittedName>
</protein>
<evidence type="ECO:0000313" key="2">
    <source>
        <dbReference type="Proteomes" id="UP000518300"/>
    </source>
</evidence>
<accession>A0A848LSQ2</accession>
<dbReference type="InterPro" id="IPR004027">
    <property type="entry name" value="SEC_C_motif"/>
</dbReference>
<organism evidence="1 2">
    <name type="scientific">Pyxidicoccus fallax</name>
    <dbReference type="NCBI Taxonomy" id="394095"/>
    <lineage>
        <taxon>Bacteria</taxon>
        <taxon>Pseudomonadati</taxon>
        <taxon>Myxococcota</taxon>
        <taxon>Myxococcia</taxon>
        <taxon>Myxococcales</taxon>
        <taxon>Cystobacterineae</taxon>
        <taxon>Myxococcaceae</taxon>
        <taxon>Pyxidicoccus</taxon>
    </lineage>
</organism>
<keyword evidence="2" id="KW-1185">Reference proteome</keyword>
<gene>
    <name evidence="1" type="ORF">HG543_38225</name>
</gene>
<dbReference type="Gene3D" id="3.10.450.50">
    <property type="match status" value="1"/>
</dbReference>
<reference evidence="1 2" key="1">
    <citation type="submission" date="2020-04" db="EMBL/GenBank/DDBJ databases">
        <title>Draft genome of Pyxidicoccus fallax type strain.</title>
        <authorList>
            <person name="Whitworth D.E."/>
        </authorList>
    </citation>
    <scope>NUCLEOTIDE SEQUENCE [LARGE SCALE GENOMIC DNA]</scope>
    <source>
        <strain evidence="1 2">DSM 14698</strain>
    </source>
</reference>